<gene>
    <name evidence="2" type="ORF">ACFOUP_16840</name>
</gene>
<keyword evidence="1" id="KW-1133">Transmembrane helix</keyword>
<protein>
    <submittedName>
        <fullName evidence="2">DUF3784 domain-containing protein</fullName>
    </submittedName>
</protein>
<reference evidence="3" key="1">
    <citation type="journal article" date="2019" name="Int. J. Syst. Evol. Microbiol.">
        <title>The Global Catalogue of Microorganisms (GCM) 10K type strain sequencing project: providing services to taxonomists for standard genome sequencing and annotation.</title>
        <authorList>
            <consortium name="The Broad Institute Genomics Platform"/>
            <consortium name="The Broad Institute Genome Sequencing Center for Infectious Disease"/>
            <person name="Wu L."/>
            <person name="Ma J."/>
        </authorList>
    </citation>
    <scope>NUCLEOTIDE SEQUENCE [LARGE SCALE GENOMIC DNA]</scope>
    <source>
        <strain evidence="3">CECT 8551</strain>
    </source>
</reference>
<sequence>MGVLFSGVLYLIIGFVARVYPNILAGYNSMPQKDQEYATQNGLPHFASVTFILMGILCIFSYPASIWLEIPSLTSSVLLSVTLLGVIVLIIAGNLIANRR</sequence>
<accession>A0ABV8ESD4</accession>
<organism evidence="2 3">
    <name type="scientific">Belliella kenyensis</name>
    <dbReference type="NCBI Taxonomy" id="1472724"/>
    <lineage>
        <taxon>Bacteria</taxon>
        <taxon>Pseudomonadati</taxon>
        <taxon>Bacteroidota</taxon>
        <taxon>Cytophagia</taxon>
        <taxon>Cytophagales</taxon>
        <taxon>Cyclobacteriaceae</taxon>
        <taxon>Belliella</taxon>
    </lineage>
</organism>
<dbReference type="InterPro" id="IPR017259">
    <property type="entry name" value="UCP037672"/>
</dbReference>
<dbReference type="EMBL" id="JBHSAV010000092">
    <property type="protein sequence ID" value="MFC3978053.1"/>
    <property type="molecule type" value="Genomic_DNA"/>
</dbReference>
<proteinExistence type="predicted"/>
<dbReference type="Proteomes" id="UP001595766">
    <property type="component" value="Unassembled WGS sequence"/>
</dbReference>
<dbReference type="Pfam" id="PF12650">
    <property type="entry name" value="DUF3784"/>
    <property type="match status" value="1"/>
</dbReference>
<keyword evidence="1" id="KW-0472">Membrane</keyword>
<evidence type="ECO:0000313" key="3">
    <source>
        <dbReference type="Proteomes" id="UP001595766"/>
    </source>
</evidence>
<feature type="transmembrane region" description="Helical" evidence="1">
    <location>
        <begin position="77"/>
        <end position="97"/>
    </location>
</feature>
<comment type="caution">
    <text evidence="2">The sequence shown here is derived from an EMBL/GenBank/DDBJ whole genome shotgun (WGS) entry which is preliminary data.</text>
</comment>
<evidence type="ECO:0000313" key="2">
    <source>
        <dbReference type="EMBL" id="MFC3978053.1"/>
    </source>
</evidence>
<feature type="transmembrane region" description="Helical" evidence="1">
    <location>
        <begin position="45"/>
        <end position="65"/>
    </location>
</feature>
<evidence type="ECO:0000256" key="1">
    <source>
        <dbReference type="SAM" id="Phobius"/>
    </source>
</evidence>
<dbReference type="RefSeq" id="WP_241296165.1">
    <property type="nucleotide sequence ID" value="NZ_JAKZGR010000012.1"/>
</dbReference>
<keyword evidence="3" id="KW-1185">Reference proteome</keyword>
<keyword evidence="1" id="KW-0812">Transmembrane</keyword>
<name>A0ABV8ESD4_9BACT</name>